<dbReference type="InterPro" id="IPR013785">
    <property type="entry name" value="Aldolase_TIM"/>
</dbReference>
<dbReference type="SUPFAM" id="SSF51569">
    <property type="entry name" value="Aldolase"/>
    <property type="match status" value="1"/>
</dbReference>
<keyword evidence="3 5" id="KW-0456">Lyase</keyword>
<proteinExistence type="inferred from homology"/>
<dbReference type="PANTHER" id="PTHR42738">
    <property type="entry name" value="HYDROXYMETHYLGLUTARYL-COA LYASE"/>
    <property type="match status" value="1"/>
</dbReference>
<feature type="domain" description="Pyruvate carboxyltransferase" evidence="4">
    <location>
        <begin position="2"/>
        <end position="269"/>
    </location>
</feature>
<evidence type="ECO:0000313" key="6">
    <source>
        <dbReference type="Proteomes" id="UP000296374"/>
    </source>
</evidence>
<dbReference type="InterPro" id="IPR000891">
    <property type="entry name" value="PYR_CT"/>
</dbReference>
<dbReference type="GO" id="GO:0004419">
    <property type="term" value="F:hydroxymethylglutaryl-CoA lyase activity"/>
    <property type="evidence" value="ECO:0007669"/>
    <property type="project" value="TreeGrafter"/>
</dbReference>
<dbReference type="NCBIfam" id="NF004283">
    <property type="entry name" value="PRK05692.1"/>
    <property type="match status" value="1"/>
</dbReference>
<accession>A0A4P7HNR9</accession>
<dbReference type="KEGG" id="plia:E4191_15400"/>
<gene>
    <name evidence="5" type="ORF">E4191_15400</name>
</gene>
<dbReference type="InterPro" id="IPR043594">
    <property type="entry name" value="HMGL"/>
</dbReference>
<dbReference type="Proteomes" id="UP000296374">
    <property type="component" value="Chromosome"/>
</dbReference>
<evidence type="ECO:0000313" key="5">
    <source>
        <dbReference type="EMBL" id="QBX35919.1"/>
    </source>
</evidence>
<dbReference type="AlphaFoldDB" id="A0A4P7HNR9"/>
<evidence type="ECO:0000259" key="4">
    <source>
        <dbReference type="PROSITE" id="PS50991"/>
    </source>
</evidence>
<evidence type="ECO:0000256" key="1">
    <source>
        <dbReference type="ARBA" id="ARBA00009405"/>
    </source>
</evidence>
<dbReference type="CDD" id="cd07938">
    <property type="entry name" value="DRE_TIM_HMGL"/>
    <property type="match status" value="1"/>
</dbReference>
<keyword evidence="2" id="KW-0479">Metal-binding</keyword>
<comment type="similarity">
    <text evidence="1">Belongs to the HMG-CoA lyase family.</text>
</comment>
<dbReference type="Gene3D" id="3.20.20.70">
    <property type="entry name" value="Aldolase class I"/>
    <property type="match status" value="1"/>
</dbReference>
<dbReference type="Pfam" id="PF00682">
    <property type="entry name" value="HMGL-like"/>
    <property type="match status" value="1"/>
</dbReference>
<name>A0A4P7HNR9_9RHOB</name>
<dbReference type="PROSITE" id="PS50991">
    <property type="entry name" value="PYR_CT"/>
    <property type="match status" value="1"/>
</dbReference>
<protein>
    <submittedName>
        <fullName evidence="5">Hydroxymethylglutaryl-CoA lyase</fullName>
    </submittedName>
</protein>
<reference evidence="6" key="1">
    <citation type="submission" date="2019-03" db="EMBL/GenBank/DDBJ databases">
        <authorList>
            <person name="Li J."/>
        </authorList>
    </citation>
    <scope>NUCLEOTIDE SEQUENCE [LARGE SCALE GENOMIC DNA]</scope>
    <source>
        <strain evidence="6">2251</strain>
    </source>
</reference>
<dbReference type="GO" id="GO:0046951">
    <property type="term" value="P:ketone body biosynthetic process"/>
    <property type="evidence" value="ECO:0007669"/>
    <property type="project" value="TreeGrafter"/>
</dbReference>
<evidence type="ECO:0000256" key="2">
    <source>
        <dbReference type="ARBA" id="ARBA00022723"/>
    </source>
</evidence>
<dbReference type="RefSeq" id="WP_135314183.1">
    <property type="nucleotide sequence ID" value="NZ_CP038439.1"/>
</dbReference>
<organism evidence="5 6">
    <name type="scientific">Paracoccus liaowanqingii</name>
    <dbReference type="NCBI Taxonomy" id="2560053"/>
    <lineage>
        <taxon>Bacteria</taxon>
        <taxon>Pseudomonadati</taxon>
        <taxon>Pseudomonadota</taxon>
        <taxon>Alphaproteobacteria</taxon>
        <taxon>Rhodobacterales</taxon>
        <taxon>Paracoccaceae</taxon>
        <taxon>Paracoccus</taxon>
    </lineage>
</organism>
<dbReference type="EMBL" id="CP038439">
    <property type="protein sequence ID" value="QBX35919.1"/>
    <property type="molecule type" value="Genomic_DNA"/>
</dbReference>
<dbReference type="PANTHER" id="PTHR42738:SF7">
    <property type="entry name" value="HYDROXYMETHYLGLUTARYL-COA LYASE"/>
    <property type="match status" value="1"/>
</dbReference>
<sequence>MVTICEVGPRDGLQNLPRNFSVEERIHMITALAQAGVAQIEAVSMVHPTRVPQMAGAEEVLAGLPPLPGLHLWALVLNLRGAERALATRVDGLRFAVVASDTFARRNQGMSRDDSVAEFARAARLAQDAGRGCVAVIATAYGCPFEGEIDPQQVADMTRAVIAAGADQVILADTIGVAAPCDIRRVHRAVAPALGDVPWGVHLHNTRNTGYANMLAAIDLGAGVIDTSIGGLGGCPFAPRATGNIATEDAHYLLTREGMATGLSHDRMAGLVDWLTERVADKITGQLARAGWFGEPEDIAP</sequence>
<dbReference type="GO" id="GO:0006552">
    <property type="term" value="P:L-leucine catabolic process"/>
    <property type="evidence" value="ECO:0007669"/>
    <property type="project" value="TreeGrafter"/>
</dbReference>
<dbReference type="GO" id="GO:0046872">
    <property type="term" value="F:metal ion binding"/>
    <property type="evidence" value="ECO:0007669"/>
    <property type="project" value="UniProtKB-KW"/>
</dbReference>
<evidence type="ECO:0000256" key="3">
    <source>
        <dbReference type="ARBA" id="ARBA00023239"/>
    </source>
</evidence>